<name>A0A087CGH9_9BIFI</name>
<evidence type="ECO:0000256" key="1">
    <source>
        <dbReference type="SAM" id="MobiDB-lite"/>
    </source>
</evidence>
<gene>
    <name evidence="3" type="ORF">BPSY_1230</name>
</gene>
<dbReference type="eggNOG" id="COG4643">
    <property type="taxonomic scope" value="Bacteria"/>
</dbReference>
<feature type="domain" description="DUF3631" evidence="2">
    <location>
        <begin position="291"/>
        <end position="462"/>
    </location>
</feature>
<dbReference type="Pfam" id="PF12307">
    <property type="entry name" value="DUF3631"/>
    <property type="match status" value="1"/>
</dbReference>
<keyword evidence="4" id="KW-1185">Reference proteome</keyword>
<evidence type="ECO:0000259" key="2">
    <source>
        <dbReference type="Pfam" id="PF12307"/>
    </source>
</evidence>
<comment type="caution">
    <text evidence="3">The sequence shown here is derived from an EMBL/GenBank/DDBJ whole genome shotgun (WGS) entry which is preliminary data.</text>
</comment>
<dbReference type="EMBL" id="JGZI01000009">
    <property type="protein sequence ID" value="KFI82379.1"/>
    <property type="molecule type" value="Genomic_DNA"/>
</dbReference>
<dbReference type="Proteomes" id="UP000029050">
    <property type="component" value="Unassembled WGS sequence"/>
</dbReference>
<dbReference type="OrthoDB" id="3261135at2"/>
<dbReference type="RefSeq" id="WP_034886703.1">
    <property type="nucleotide sequence ID" value="NZ_JGZI01000009.1"/>
</dbReference>
<accession>A0A087CGH9</accession>
<feature type="region of interest" description="Disordered" evidence="1">
    <location>
        <begin position="19"/>
        <end position="47"/>
    </location>
</feature>
<proteinExistence type="predicted"/>
<dbReference type="GeneID" id="98300436"/>
<evidence type="ECO:0000313" key="4">
    <source>
        <dbReference type="Proteomes" id="UP000029050"/>
    </source>
</evidence>
<reference evidence="3 4" key="1">
    <citation type="submission" date="2014-03" db="EMBL/GenBank/DDBJ databases">
        <title>Genomics of Bifidobacteria.</title>
        <authorList>
            <person name="Ventura M."/>
            <person name="Milani C."/>
            <person name="Lugli G.A."/>
        </authorList>
    </citation>
    <scope>NUCLEOTIDE SEQUENCE [LARGE SCALE GENOMIC DNA]</scope>
    <source>
        <strain evidence="3 4">LMG 21775</strain>
    </source>
</reference>
<evidence type="ECO:0000313" key="3">
    <source>
        <dbReference type="EMBL" id="KFI82379.1"/>
    </source>
</evidence>
<dbReference type="InterPro" id="IPR022081">
    <property type="entry name" value="DUF3631"/>
</dbReference>
<sequence>MSAIDDYVQHDSRLKARFEQVGHDLTTQRRPPGKPTAKPHAGPHENEVVNPANAAEVVADVQTATTAKETATNPIALSKQVSIVSEASNPSTVGNQIVGVLQRYIGSVLDDLMMLTLWILHTLAFKLLNTTPRLLITSILPASGKSTLLDWLFHLCYKPILMASISSAAMLSRAAADGGTLLIDEADRTLRKDNPYTADLLAISNSGYKEGGSRPTLMPAKGGGWDREDLPTWCPVAYAGNNPDLPDDTFSRCITVFLYPSDSVSDTDWELIRQGDPDADPPIVPDTDYLNLSNAMAEWEKSYSPMLKHRPQLDPSIKGRAREKWLPLARVAQTLADYIDSDGNSISWLDTVRRLALADVEQVKDDAALGLRNNSPHTAIVTDIARLWSMQWSDQLFIGSQQLCSALANSDPEAWGAASKFGTQITPRRLAGMLKKVGVNATRNKDQSERGYYYLAFREAWHTLHVWESLAKENITQPPIDGLDASDTIDTLKERAPQDGQLDF</sequence>
<organism evidence="3 4">
    <name type="scientific">Bifidobacterium psychraerophilum</name>
    <dbReference type="NCBI Taxonomy" id="218140"/>
    <lineage>
        <taxon>Bacteria</taxon>
        <taxon>Bacillati</taxon>
        <taxon>Actinomycetota</taxon>
        <taxon>Actinomycetes</taxon>
        <taxon>Bifidobacteriales</taxon>
        <taxon>Bifidobacteriaceae</taxon>
        <taxon>Bifidobacterium</taxon>
    </lineage>
</organism>
<protein>
    <submittedName>
        <fullName evidence="3">Putative phiRv2 prophage protein</fullName>
    </submittedName>
</protein>
<dbReference type="AlphaFoldDB" id="A0A087CGH9"/>
<dbReference type="STRING" id="218140.BPSY_1230"/>